<dbReference type="Pfam" id="PF19493">
    <property type="entry name" value="Trypco1"/>
    <property type="match status" value="1"/>
</dbReference>
<reference evidence="2 3" key="1">
    <citation type="submission" date="2018-08" db="EMBL/GenBank/DDBJ databases">
        <title>Sequencing the genomes of 1000 actinobacteria strains.</title>
        <authorList>
            <person name="Klenk H.-P."/>
        </authorList>
    </citation>
    <scope>NUCLEOTIDE SEQUENCE [LARGE SCALE GENOMIC DNA]</scope>
    <source>
        <strain evidence="2 3">DSM 44099</strain>
    </source>
</reference>
<evidence type="ECO:0000313" key="2">
    <source>
        <dbReference type="EMBL" id="REG00395.1"/>
    </source>
</evidence>
<proteinExistence type="predicted"/>
<evidence type="ECO:0000259" key="1">
    <source>
        <dbReference type="Pfam" id="PF19493"/>
    </source>
</evidence>
<dbReference type="AlphaFoldDB" id="A0A3D9ZUU6"/>
<dbReference type="OrthoDB" id="4239188at2"/>
<sequence length="105" mass="11157">MERVVAVRLEDADNVALAVRAEQVGPTLVSDEAIIARLASVTRPIQQVGRELLDALKQVGPDAVTVEIGCGLAIEAGQLIALFGKGKGEASINVTLEWRRDPETP</sequence>
<comment type="caution">
    <text evidence="2">The sequence shown here is derived from an EMBL/GenBank/DDBJ whole genome shotgun (WGS) entry which is preliminary data.</text>
</comment>
<dbReference type="Proteomes" id="UP000256913">
    <property type="component" value="Unassembled WGS sequence"/>
</dbReference>
<evidence type="ECO:0000313" key="3">
    <source>
        <dbReference type="Proteomes" id="UP000256913"/>
    </source>
</evidence>
<dbReference type="NCBIfam" id="NF041216">
    <property type="entry name" value="CU044_2847_fam"/>
    <property type="match status" value="1"/>
</dbReference>
<organism evidence="2 3">
    <name type="scientific">Asanoa ferruginea</name>
    <dbReference type="NCBI Taxonomy" id="53367"/>
    <lineage>
        <taxon>Bacteria</taxon>
        <taxon>Bacillati</taxon>
        <taxon>Actinomycetota</taxon>
        <taxon>Actinomycetes</taxon>
        <taxon>Micromonosporales</taxon>
        <taxon>Micromonosporaceae</taxon>
        <taxon>Asanoa</taxon>
    </lineage>
</organism>
<keyword evidence="3" id="KW-1185">Reference proteome</keyword>
<feature type="domain" description="Trypsin-co-occurring" evidence="1">
    <location>
        <begin position="8"/>
        <end position="100"/>
    </location>
</feature>
<dbReference type="EMBL" id="QUMQ01000001">
    <property type="protein sequence ID" value="REG00395.1"/>
    <property type="molecule type" value="Genomic_DNA"/>
</dbReference>
<dbReference type="InterPro" id="IPR045794">
    <property type="entry name" value="Trypco1"/>
</dbReference>
<gene>
    <name evidence="2" type="ORF">DFJ67_6447</name>
</gene>
<protein>
    <recommendedName>
        <fullName evidence="1">Trypsin-co-occurring domain-containing protein</fullName>
    </recommendedName>
</protein>
<accession>A0A3D9ZUU6</accession>
<dbReference type="RefSeq" id="WP_147315678.1">
    <property type="nucleotide sequence ID" value="NZ_BONB01000081.1"/>
</dbReference>
<name>A0A3D9ZUU6_9ACTN</name>